<reference evidence="1" key="1">
    <citation type="submission" date="2024-07" db="EMBL/GenBank/DDBJ databases">
        <title>Halotolerant mesophilic bacterium Ornithinibacillus sp. 4-3, sp. nov., isolated from soil.</title>
        <authorList>
            <person name="Sidarenka A.V."/>
            <person name="Guliayeva D.E."/>
            <person name="Leanovich S.I."/>
            <person name="Hileuskaya K.S."/>
            <person name="Akhremchuk A.E."/>
            <person name="Sikolenko M.A."/>
            <person name="Valentovich L.N."/>
        </authorList>
    </citation>
    <scope>NUCLEOTIDE SEQUENCE</scope>
    <source>
        <strain evidence="1">4-3</strain>
    </source>
</reference>
<protein>
    <submittedName>
        <fullName evidence="1">Uncharacterized protein</fullName>
    </submittedName>
</protein>
<proteinExistence type="predicted"/>
<sequence>MTKYDQRHFEMLVNQVNRHEETIKQLIEIIAVTNGRLTELMKTH</sequence>
<evidence type="ECO:0000313" key="1">
    <source>
        <dbReference type="EMBL" id="XDK33742.1"/>
    </source>
</evidence>
<gene>
    <name evidence="1" type="ORF">AB4Y30_05150</name>
</gene>
<organism evidence="1">
    <name type="scientific">Ornithinibacillus sp. 4-3</name>
    <dbReference type="NCBI Taxonomy" id="3231488"/>
    <lineage>
        <taxon>Bacteria</taxon>
        <taxon>Bacillati</taxon>
        <taxon>Bacillota</taxon>
        <taxon>Bacilli</taxon>
        <taxon>Bacillales</taxon>
        <taxon>Bacillaceae</taxon>
        <taxon>Ornithinibacillus</taxon>
    </lineage>
</organism>
<dbReference type="AlphaFoldDB" id="A0AB39HSZ1"/>
<name>A0AB39HSZ1_9BACI</name>
<accession>A0AB39HSZ1</accession>
<dbReference type="EMBL" id="CP162599">
    <property type="protein sequence ID" value="XDK33742.1"/>
    <property type="molecule type" value="Genomic_DNA"/>
</dbReference>
<dbReference type="RefSeq" id="WP_368654420.1">
    <property type="nucleotide sequence ID" value="NZ_CP162599.1"/>
</dbReference>